<reference evidence="2 3" key="1">
    <citation type="journal article" date="2016" name="Nat. Commun.">
        <title>Thousands of microbial genomes shed light on interconnected biogeochemical processes in an aquifer system.</title>
        <authorList>
            <person name="Anantharaman K."/>
            <person name="Brown C.T."/>
            <person name="Hug L.A."/>
            <person name="Sharon I."/>
            <person name="Castelle C.J."/>
            <person name="Probst A.J."/>
            <person name="Thomas B.C."/>
            <person name="Singh A."/>
            <person name="Wilkins M.J."/>
            <person name="Karaoz U."/>
            <person name="Brodie E.L."/>
            <person name="Williams K.H."/>
            <person name="Hubbard S.S."/>
            <person name="Banfield J.F."/>
        </authorList>
    </citation>
    <scope>NUCLEOTIDE SEQUENCE [LARGE SCALE GENOMIC DNA]</scope>
</reference>
<proteinExistence type="predicted"/>
<name>A0A1F6TFW3_9PROT</name>
<evidence type="ECO:0000256" key="1">
    <source>
        <dbReference type="SAM" id="Phobius"/>
    </source>
</evidence>
<feature type="transmembrane region" description="Helical" evidence="1">
    <location>
        <begin position="12"/>
        <end position="35"/>
    </location>
</feature>
<protein>
    <recommendedName>
        <fullName evidence="4">Permease</fullName>
    </recommendedName>
</protein>
<feature type="transmembrane region" description="Helical" evidence="1">
    <location>
        <begin position="86"/>
        <end position="105"/>
    </location>
</feature>
<comment type="caution">
    <text evidence="2">The sequence shown here is derived from an EMBL/GenBank/DDBJ whole genome shotgun (WGS) entry which is preliminary data.</text>
</comment>
<dbReference type="Proteomes" id="UP000177925">
    <property type="component" value="Unassembled WGS sequence"/>
</dbReference>
<feature type="transmembrane region" description="Helical" evidence="1">
    <location>
        <begin position="47"/>
        <end position="66"/>
    </location>
</feature>
<organism evidence="2 3">
    <name type="scientific">Candidatus Muproteobacteria bacterium RBG_16_64_11</name>
    <dbReference type="NCBI Taxonomy" id="1817758"/>
    <lineage>
        <taxon>Bacteria</taxon>
        <taxon>Pseudomonadati</taxon>
        <taxon>Pseudomonadota</taxon>
        <taxon>Candidatus Muproteobacteria</taxon>
    </lineage>
</organism>
<evidence type="ECO:0000313" key="2">
    <source>
        <dbReference type="EMBL" id="OGI44023.1"/>
    </source>
</evidence>
<evidence type="ECO:0008006" key="4">
    <source>
        <dbReference type="Google" id="ProtNLM"/>
    </source>
</evidence>
<evidence type="ECO:0000313" key="3">
    <source>
        <dbReference type="Proteomes" id="UP000177925"/>
    </source>
</evidence>
<gene>
    <name evidence="2" type="ORF">A2150_02285</name>
</gene>
<keyword evidence="1" id="KW-0812">Transmembrane</keyword>
<feature type="transmembrane region" description="Helical" evidence="1">
    <location>
        <begin position="142"/>
        <end position="162"/>
    </location>
</feature>
<sequence length="173" mass="18945">MKRQDAKSGYGRWWFLATVAALYTVCAALAPELALRALAHAWQALRHMLPVLALVFVLMVVFDLVLNPRRLAQQLGRPGGARGWLLALAAGILSAGPIYAWYPLLAELRGKGMRVSTAAVFLYARAIKLPLLPLLFHYFGTAYSVVLSLYLAGFALLSGLVMERISRSTESAD</sequence>
<keyword evidence="1" id="KW-0472">Membrane</keyword>
<dbReference type="EMBL" id="MFSS01000029">
    <property type="protein sequence ID" value="OGI44023.1"/>
    <property type="molecule type" value="Genomic_DNA"/>
</dbReference>
<dbReference type="STRING" id="1817758.A2150_02285"/>
<dbReference type="AlphaFoldDB" id="A0A1F6TFW3"/>
<accession>A0A1F6TFW3</accession>
<keyword evidence="1" id="KW-1133">Transmembrane helix</keyword>